<organism evidence="11 12">
    <name type="scientific">Megalurothrips usitatus</name>
    <name type="common">bean blossom thrips</name>
    <dbReference type="NCBI Taxonomy" id="439358"/>
    <lineage>
        <taxon>Eukaryota</taxon>
        <taxon>Metazoa</taxon>
        <taxon>Ecdysozoa</taxon>
        <taxon>Arthropoda</taxon>
        <taxon>Hexapoda</taxon>
        <taxon>Insecta</taxon>
        <taxon>Pterygota</taxon>
        <taxon>Neoptera</taxon>
        <taxon>Paraneoptera</taxon>
        <taxon>Thysanoptera</taxon>
        <taxon>Terebrantia</taxon>
        <taxon>Thripoidea</taxon>
        <taxon>Thripidae</taxon>
        <taxon>Megalurothrips</taxon>
    </lineage>
</organism>
<evidence type="ECO:0000256" key="1">
    <source>
        <dbReference type="ARBA" id="ARBA00004613"/>
    </source>
</evidence>
<evidence type="ECO:0000256" key="4">
    <source>
        <dbReference type="ARBA" id="ARBA00022529"/>
    </source>
</evidence>
<keyword evidence="12" id="KW-1185">Reference proteome</keyword>
<evidence type="ECO:0000256" key="5">
    <source>
        <dbReference type="ARBA" id="ARBA00022588"/>
    </source>
</evidence>
<evidence type="ECO:0000256" key="9">
    <source>
        <dbReference type="SAM" id="SignalP"/>
    </source>
</evidence>
<sequence>MRSLIVLVLLGVVLAAAAPSPFQPTVRQPGPARQDHGRRGEVSGGIDRQKGVGTVVHGRGSGDAWVSRDGNTRVNVGGHYGRVVSGPAKGAKDYGGHVNLEHRF</sequence>
<keyword evidence="7" id="KW-0044">Antibiotic</keyword>
<reference evidence="11" key="1">
    <citation type="submission" date="2022-12" db="EMBL/GenBank/DDBJ databases">
        <title>Chromosome-level genome assembly of the bean flower thrips Megalurothrips usitatus.</title>
        <authorList>
            <person name="Ma L."/>
            <person name="Liu Q."/>
            <person name="Li H."/>
            <person name="Cai W."/>
        </authorList>
    </citation>
    <scope>NUCLEOTIDE SEQUENCE</scope>
    <source>
        <strain evidence="11">Cailab_2022a</strain>
    </source>
</reference>
<name>A0AAV7XNW3_9NEOP</name>
<keyword evidence="3" id="KW-0964">Secreted</keyword>
<feature type="signal peptide" evidence="9">
    <location>
        <begin position="1"/>
        <end position="17"/>
    </location>
</feature>
<dbReference type="GO" id="GO:0045087">
    <property type="term" value="P:innate immune response"/>
    <property type="evidence" value="ECO:0007669"/>
    <property type="project" value="UniProtKB-KW"/>
</dbReference>
<gene>
    <name evidence="11" type="ORF">ONE63_009492</name>
</gene>
<accession>A0AAV7XNW3</accession>
<feature type="chain" id="PRO_5043328198" description="Attacin C-terminal domain-containing protein" evidence="9">
    <location>
        <begin position="18"/>
        <end position="104"/>
    </location>
</feature>
<keyword evidence="6" id="KW-0391">Immunity</keyword>
<feature type="domain" description="Attacin C-terminal" evidence="10">
    <location>
        <begin position="42"/>
        <end position="104"/>
    </location>
</feature>
<evidence type="ECO:0000313" key="12">
    <source>
        <dbReference type="Proteomes" id="UP001075354"/>
    </source>
</evidence>
<dbReference type="InterPro" id="IPR005521">
    <property type="entry name" value="Attacin_C"/>
</dbReference>
<evidence type="ECO:0000256" key="3">
    <source>
        <dbReference type="ARBA" id="ARBA00022525"/>
    </source>
</evidence>
<evidence type="ECO:0000256" key="2">
    <source>
        <dbReference type="ARBA" id="ARBA00007550"/>
    </source>
</evidence>
<dbReference type="EMBL" id="JAPTSV010000007">
    <property type="protein sequence ID" value="KAJ1526343.1"/>
    <property type="molecule type" value="Genomic_DNA"/>
</dbReference>
<dbReference type="GO" id="GO:0005576">
    <property type="term" value="C:extracellular region"/>
    <property type="evidence" value="ECO:0007669"/>
    <property type="project" value="UniProtKB-SubCell"/>
</dbReference>
<dbReference type="AlphaFoldDB" id="A0AAV7XNW3"/>
<evidence type="ECO:0000256" key="6">
    <source>
        <dbReference type="ARBA" id="ARBA00022859"/>
    </source>
</evidence>
<dbReference type="Pfam" id="PF03769">
    <property type="entry name" value="Attacin_C"/>
    <property type="match status" value="1"/>
</dbReference>
<evidence type="ECO:0000313" key="11">
    <source>
        <dbReference type="EMBL" id="KAJ1526343.1"/>
    </source>
</evidence>
<comment type="caution">
    <text evidence="11">The sequence shown here is derived from an EMBL/GenBank/DDBJ whole genome shotgun (WGS) entry which is preliminary data.</text>
</comment>
<evidence type="ECO:0000259" key="10">
    <source>
        <dbReference type="Pfam" id="PF03769"/>
    </source>
</evidence>
<protein>
    <recommendedName>
        <fullName evidence="10">Attacin C-terminal domain-containing protein</fullName>
    </recommendedName>
</protein>
<keyword evidence="4" id="KW-0929">Antimicrobial</keyword>
<comment type="subcellular location">
    <subcellularLocation>
        <location evidence="1">Secreted</location>
    </subcellularLocation>
</comment>
<keyword evidence="9" id="KW-0732">Signal</keyword>
<comment type="similarity">
    <text evidence="2">Belongs to the attacin/sarcotoxin-2 family.</text>
</comment>
<dbReference type="Proteomes" id="UP001075354">
    <property type="component" value="Chromosome 7"/>
</dbReference>
<feature type="region of interest" description="Disordered" evidence="8">
    <location>
        <begin position="20"/>
        <end position="71"/>
    </location>
</feature>
<keyword evidence="5" id="KW-0399">Innate immunity</keyword>
<dbReference type="GO" id="GO:0042742">
    <property type="term" value="P:defense response to bacterium"/>
    <property type="evidence" value="ECO:0007669"/>
    <property type="project" value="UniProtKB-KW"/>
</dbReference>
<evidence type="ECO:0000256" key="8">
    <source>
        <dbReference type="SAM" id="MobiDB-lite"/>
    </source>
</evidence>
<evidence type="ECO:0000256" key="7">
    <source>
        <dbReference type="ARBA" id="ARBA00023022"/>
    </source>
</evidence>
<proteinExistence type="inferred from homology"/>